<dbReference type="GO" id="GO:0000160">
    <property type="term" value="P:phosphorelay signal transduction system"/>
    <property type="evidence" value="ECO:0007669"/>
    <property type="project" value="InterPro"/>
</dbReference>
<sequence length="271" mass="30086">MHTSELVDTIDARMLGPLRLTVGARSAVPSATKPRSLLALFALNPHRQLSTGSLITELWEECPPRRAATTLQTYVLQLRRLLAEASGMESPEVAARLLRTVNSGYVFTPDDLYVDIHGFHQLADRAEMSDRAGRTAEAATLYRTAEKLCAGSPLIDVQHGPMLRAEVVRLEHSLLCVTERRIAMELRLGYHRAILGELASLTAQHPFHEDFHAQFMVALYRSGNRTGALEVFQRIRGAMVGEFGLEPSRKLQELQYSIMNDDGALDLPIAS</sequence>
<gene>
    <name evidence="7" type="ORF">GPX89_29260</name>
</gene>
<dbReference type="PROSITE" id="PS51755">
    <property type="entry name" value="OMPR_PHOB"/>
    <property type="match status" value="1"/>
</dbReference>
<name>A0A7K1V5F2_9NOCA</name>
<comment type="similarity">
    <text evidence="1">Belongs to the AfsR/DnrI/RedD regulatory family.</text>
</comment>
<protein>
    <recommendedName>
        <fullName evidence="6">OmpR/PhoB-type domain-containing protein</fullName>
    </recommendedName>
</protein>
<evidence type="ECO:0000313" key="7">
    <source>
        <dbReference type="EMBL" id="MVU81318.1"/>
    </source>
</evidence>
<dbReference type="CDD" id="cd15831">
    <property type="entry name" value="BTAD"/>
    <property type="match status" value="1"/>
</dbReference>
<evidence type="ECO:0000256" key="4">
    <source>
        <dbReference type="ARBA" id="ARBA00023163"/>
    </source>
</evidence>
<dbReference type="SUPFAM" id="SSF48452">
    <property type="entry name" value="TPR-like"/>
    <property type="match status" value="1"/>
</dbReference>
<feature type="domain" description="OmpR/PhoB-type" evidence="6">
    <location>
        <begin position="4"/>
        <end position="109"/>
    </location>
</feature>
<dbReference type="Gene3D" id="1.25.40.10">
    <property type="entry name" value="Tetratricopeptide repeat domain"/>
    <property type="match status" value="1"/>
</dbReference>
<reference evidence="7 8" key="1">
    <citation type="submission" date="2019-12" db="EMBL/GenBank/DDBJ databases">
        <title>Nocardia sp. nov. ET3-3 isolated from soil.</title>
        <authorList>
            <person name="Kanchanasin P."/>
            <person name="Tanasupawat S."/>
            <person name="Yuki M."/>
            <person name="Kudo T."/>
        </authorList>
    </citation>
    <scope>NUCLEOTIDE SEQUENCE [LARGE SCALE GENOMIC DNA]</scope>
    <source>
        <strain evidence="7 8">ET3-3</strain>
    </source>
</reference>
<evidence type="ECO:0000256" key="1">
    <source>
        <dbReference type="ARBA" id="ARBA00005820"/>
    </source>
</evidence>
<dbReference type="InterPro" id="IPR051677">
    <property type="entry name" value="AfsR-DnrI-RedD_regulator"/>
</dbReference>
<dbReference type="InterPro" id="IPR005158">
    <property type="entry name" value="BTAD"/>
</dbReference>
<evidence type="ECO:0000259" key="6">
    <source>
        <dbReference type="PROSITE" id="PS51755"/>
    </source>
</evidence>
<dbReference type="AlphaFoldDB" id="A0A7K1V5F2"/>
<dbReference type="Gene3D" id="1.10.10.10">
    <property type="entry name" value="Winged helix-like DNA-binding domain superfamily/Winged helix DNA-binding domain"/>
    <property type="match status" value="1"/>
</dbReference>
<dbReference type="InterPro" id="IPR016032">
    <property type="entry name" value="Sig_transdc_resp-reg_C-effctor"/>
</dbReference>
<dbReference type="Proteomes" id="UP000466794">
    <property type="component" value="Unassembled WGS sequence"/>
</dbReference>
<accession>A0A7K1V5F2</accession>
<dbReference type="Pfam" id="PF00486">
    <property type="entry name" value="Trans_reg_C"/>
    <property type="match status" value="1"/>
</dbReference>
<keyword evidence="8" id="KW-1185">Reference proteome</keyword>
<dbReference type="SMART" id="SM00862">
    <property type="entry name" value="Trans_reg_C"/>
    <property type="match status" value="1"/>
</dbReference>
<evidence type="ECO:0000256" key="3">
    <source>
        <dbReference type="ARBA" id="ARBA00023125"/>
    </source>
</evidence>
<dbReference type="InterPro" id="IPR011990">
    <property type="entry name" value="TPR-like_helical_dom_sf"/>
</dbReference>
<comment type="caution">
    <text evidence="7">The sequence shown here is derived from an EMBL/GenBank/DDBJ whole genome shotgun (WGS) entry which is preliminary data.</text>
</comment>
<keyword evidence="3 5" id="KW-0238">DNA-binding</keyword>
<evidence type="ECO:0000256" key="5">
    <source>
        <dbReference type="PROSITE-ProRule" id="PRU01091"/>
    </source>
</evidence>
<dbReference type="InterPro" id="IPR036388">
    <property type="entry name" value="WH-like_DNA-bd_sf"/>
</dbReference>
<dbReference type="PANTHER" id="PTHR35807">
    <property type="entry name" value="TRANSCRIPTIONAL REGULATOR REDD-RELATED"/>
    <property type="match status" value="1"/>
</dbReference>
<proteinExistence type="inferred from homology"/>
<organism evidence="7 8">
    <name type="scientific">Nocardia terrae</name>
    <dbReference type="NCBI Taxonomy" id="2675851"/>
    <lineage>
        <taxon>Bacteria</taxon>
        <taxon>Bacillati</taxon>
        <taxon>Actinomycetota</taxon>
        <taxon>Actinomycetes</taxon>
        <taxon>Mycobacteriales</taxon>
        <taxon>Nocardiaceae</taxon>
        <taxon>Nocardia</taxon>
    </lineage>
</organism>
<evidence type="ECO:0000256" key="2">
    <source>
        <dbReference type="ARBA" id="ARBA00023015"/>
    </source>
</evidence>
<feature type="DNA-binding region" description="OmpR/PhoB-type" evidence="5">
    <location>
        <begin position="4"/>
        <end position="109"/>
    </location>
</feature>
<dbReference type="GO" id="GO:0006355">
    <property type="term" value="P:regulation of DNA-templated transcription"/>
    <property type="evidence" value="ECO:0007669"/>
    <property type="project" value="InterPro"/>
</dbReference>
<dbReference type="Pfam" id="PF03704">
    <property type="entry name" value="BTAD"/>
    <property type="match status" value="1"/>
</dbReference>
<dbReference type="PANTHER" id="PTHR35807:SF1">
    <property type="entry name" value="TRANSCRIPTIONAL REGULATOR REDD"/>
    <property type="match status" value="1"/>
</dbReference>
<keyword evidence="2" id="KW-0805">Transcription regulation</keyword>
<dbReference type="EMBL" id="WRPP01000006">
    <property type="protein sequence ID" value="MVU81318.1"/>
    <property type="molecule type" value="Genomic_DNA"/>
</dbReference>
<dbReference type="RefSeq" id="WP_157390916.1">
    <property type="nucleotide sequence ID" value="NZ_WRPP01000006.1"/>
</dbReference>
<dbReference type="SUPFAM" id="SSF46894">
    <property type="entry name" value="C-terminal effector domain of the bipartite response regulators"/>
    <property type="match status" value="1"/>
</dbReference>
<dbReference type="GO" id="GO:0003677">
    <property type="term" value="F:DNA binding"/>
    <property type="evidence" value="ECO:0007669"/>
    <property type="project" value="UniProtKB-UniRule"/>
</dbReference>
<keyword evidence="4" id="KW-0804">Transcription</keyword>
<evidence type="ECO:0000313" key="8">
    <source>
        <dbReference type="Proteomes" id="UP000466794"/>
    </source>
</evidence>
<dbReference type="InterPro" id="IPR001867">
    <property type="entry name" value="OmpR/PhoB-type_DNA-bd"/>
</dbReference>
<dbReference type="SMART" id="SM01043">
    <property type="entry name" value="BTAD"/>
    <property type="match status" value="1"/>
</dbReference>